<keyword evidence="2" id="KW-0540">Nuclease</keyword>
<evidence type="ECO:0000259" key="1">
    <source>
        <dbReference type="Pfam" id="PF13392"/>
    </source>
</evidence>
<keyword evidence="2" id="KW-0255">Endonuclease</keyword>
<gene>
    <name evidence="2" type="ORF">H4C15_21690</name>
</gene>
<evidence type="ECO:0000313" key="2">
    <source>
        <dbReference type="EMBL" id="MBA6150083.1"/>
    </source>
</evidence>
<proteinExistence type="predicted"/>
<name>A0A7W2LZT2_9PSED</name>
<evidence type="ECO:0000313" key="3">
    <source>
        <dbReference type="Proteomes" id="UP000577346"/>
    </source>
</evidence>
<feature type="domain" description="HNH nuclease" evidence="1">
    <location>
        <begin position="30"/>
        <end position="74"/>
    </location>
</feature>
<protein>
    <submittedName>
        <fullName evidence="2">HNH endonuclease</fullName>
    </submittedName>
</protein>
<keyword evidence="2" id="KW-0378">Hydrolase</keyword>
<dbReference type="EMBL" id="JACGDA010000058">
    <property type="protein sequence ID" value="MBA6150083.1"/>
    <property type="molecule type" value="Genomic_DNA"/>
</dbReference>
<dbReference type="InterPro" id="IPR044925">
    <property type="entry name" value="His-Me_finger_sf"/>
</dbReference>
<dbReference type="Pfam" id="PF13392">
    <property type="entry name" value="HNH_3"/>
    <property type="match status" value="1"/>
</dbReference>
<dbReference type="InterPro" id="IPR003615">
    <property type="entry name" value="HNH_nuc"/>
</dbReference>
<dbReference type="AlphaFoldDB" id="A0A7W2LZT2"/>
<comment type="caution">
    <text evidence="2">The sequence shown here is derived from an EMBL/GenBank/DDBJ whole genome shotgun (WGS) entry which is preliminary data.</text>
</comment>
<dbReference type="GO" id="GO:0004519">
    <property type="term" value="F:endonuclease activity"/>
    <property type="evidence" value="ECO:0007669"/>
    <property type="project" value="UniProtKB-KW"/>
</dbReference>
<dbReference type="Proteomes" id="UP000577346">
    <property type="component" value="Unassembled WGS sequence"/>
</dbReference>
<dbReference type="SUPFAM" id="SSF54060">
    <property type="entry name" value="His-Me finger endonucleases"/>
    <property type="match status" value="1"/>
</dbReference>
<dbReference type="Gene3D" id="3.90.75.20">
    <property type="match status" value="1"/>
</dbReference>
<accession>A0A7W2LZT2</accession>
<sequence length="139" mass="15960">MLKSQVNRGYHRVTLTVRVDGKRERHRFEVHRLVLMAYAGLPQDDDHQARHLNGVSTDNRPGNLVWGTREDNAQDAIRHGTLGPGMRARHRRLTEAQVIEIRRRRAHGESPKALAEEFGVCREYIPVLVKGRAWSCIPI</sequence>
<organism evidence="2 3">
    <name type="scientific">Pseudomonas juntendi</name>
    <dbReference type="NCBI Taxonomy" id="2666183"/>
    <lineage>
        <taxon>Bacteria</taxon>
        <taxon>Pseudomonadati</taxon>
        <taxon>Pseudomonadota</taxon>
        <taxon>Gammaproteobacteria</taxon>
        <taxon>Pseudomonadales</taxon>
        <taxon>Pseudomonadaceae</taxon>
        <taxon>Pseudomonas</taxon>
    </lineage>
</organism>
<reference evidence="2 3" key="1">
    <citation type="submission" date="2020-07" db="EMBL/GenBank/DDBJ databases">
        <title>Diversity of carbapenemase encoding genes among Pseudomonas putida group clinical isolates in a tertiary Brazilian hospital.</title>
        <authorList>
            <person name="Alberto-Lei F."/>
            <person name="Nodari C.S."/>
            <person name="Streling A.P."/>
            <person name="Paulino J.T."/>
            <person name="Bessa-Neto F.O."/>
            <person name="Cayo R."/>
            <person name="Gales A.C."/>
        </authorList>
    </citation>
    <scope>NUCLEOTIDE SEQUENCE [LARGE SCALE GENOMIC DNA]</scope>
    <source>
        <strain evidence="2 3">11213</strain>
    </source>
</reference>